<keyword evidence="1" id="KW-1185">Reference proteome</keyword>
<dbReference type="SMART" id="SM00689">
    <property type="entry name" value="DM6"/>
    <property type="match status" value="1"/>
</dbReference>
<evidence type="ECO:0000313" key="1">
    <source>
        <dbReference type="Proteomes" id="UP000515160"/>
    </source>
</evidence>
<dbReference type="PANTHER" id="PTHR20977">
    <property type="entry name" value="AT13385P-RELATED"/>
    <property type="match status" value="1"/>
</dbReference>
<dbReference type="PANTHER" id="PTHR20977:SF0">
    <property type="entry name" value="AT13385P-RELATED"/>
    <property type="match status" value="1"/>
</dbReference>
<dbReference type="RefSeq" id="XP_051861008.1">
    <property type="nucleotide sequence ID" value="XM_052005048.1"/>
</dbReference>
<name>A0A9C6T7I0_DROAB</name>
<evidence type="ECO:0000313" key="2">
    <source>
        <dbReference type="RefSeq" id="XP_051861008.1"/>
    </source>
</evidence>
<dbReference type="Pfam" id="PF07248">
    <property type="entry name" value="DUF1431"/>
    <property type="match status" value="1"/>
</dbReference>
<dbReference type="InterPro" id="IPR006611">
    <property type="entry name" value="DUF1431_DROsp"/>
</dbReference>
<organism evidence="1 2">
    <name type="scientific">Drosophila albomicans</name>
    <name type="common">Fruit fly</name>
    <dbReference type="NCBI Taxonomy" id="7291"/>
    <lineage>
        <taxon>Eukaryota</taxon>
        <taxon>Metazoa</taxon>
        <taxon>Ecdysozoa</taxon>
        <taxon>Arthropoda</taxon>
        <taxon>Hexapoda</taxon>
        <taxon>Insecta</taxon>
        <taxon>Pterygota</taxon>
        <taxon>Neoptera</taxon>
        <taxon>Endopterygota</taxon>
        <taxon>Diptera</taxon>
        <taxon>Brachycera</taxon>
        <taxon>Muscomorpha</taxon>
        <taxon>Ephydroidea</taxon>
        <taxon>Drosophilidae</taxon>
        <taxon>Drosophila</taxon>
    </lineage>
</organism>
<dbReference type="OrthoDB" id="7812215at2759"/>
<proteinExistence type="predicted"/>
<sequence length="253" mass="29000">MILSPSRNIGVCKFRSFIRLGSAVLLNRPFRNYSDSDKCDPEPEPKCAPPVLKEYPCGLKPSQLHIPKPTPKRPELISMWKFEDCEPELCKMDLRYDMKYYRITDKRKRKYQVTWNECPRLLIKPKKVCLYEKLKRPKIVRRKRKAHSGGGSAAEVKTCAKEKSRSTCVYIKAPCCKVGRKPPKCRSAFKSLGGCTKRKAPYPSFSECKKDPPLEVPPTECKCLLTPATCDAWAELRRRYARGQPPAKRCGEA</sequence>
<reference evidence="2" key="1">
    <citation type="submission" date="2025-08" db="UniProtKB">
        <authorList>
            <consortium name="RefSeq"/>
        </authorList>
    </citation>
    <scope>IDENTIFICATION</scope>
    <source>
        <strain evidence="2">15112-1751.03</strain>
        <tissue evidence="2">Whole Adult</tissue>
    </source>
</reference>
<dbReference type="Proteomes" id="UP000515160">
    <property type="component" value="Chromosome 3"/>
</dbReference>
<accession>A0A9C6T7I0</accession>
<gene>
    <name evidence="2" type="primary">LOC127565627</name>
</gene>
<dbReference type="GeneID" id="127565627"/>
<dbReference type="AlphaFoldDB" id="A0A9C6T7I0"/>
<protein>
    <submittedName>
        <fullName evidence="2">Uncharacterized protein LOC127565627</fullName>
    </submittedName>
</protein>